<dbReference type="InterPro" id="IPR001173">
    <property type="entry name" value="Glyco_trans_2-like"/>
</dbReference>
<evidence type="ECO:0000313" key="6">
    <source>
        <dbReference type="EMBL" id="PCS01431.1"/>
    </source>
</evidence>
<name>A0A2A5RPS3_9LACT</name>
<dbReference type="InterPro" id="IPR029044">
    <property type="entry name" value="Nucleotide-diphossugar_trans"/>
</dbReference>
<comment type="caution">
    <text evidence="6">The sequence shown here is derived from an EMBL/GenBank/DDBJ whole genome shotgun (WGS) entry which is preliminary data.</text>
</comment>
<protein>
    <submittedName>
        <fullName evidence="6">Glycosyl transferase</fullName>
    </submittedName>
</protein>
<evidence type="ECO:0000313" key="7">
    <source>
        <dbReference type="Proteomes" id="UP000218181"/>
    </source>
</evidence>
<dbReference type="STRING" id="1291764.GCA_001311235_00304"/>
<dbReference type="Gene3D" id="3.90.550.10">
    <property type="entry name" value="Spore Coat Polysaccharide Biosynthesis Protein SpsA, Chain A"/>
    <property type="match status" value="1"/>
</dbReference>
<dbReference type="PANTHER" id="PTHR43179">
    <property type="entry name" value="RHAMNOSYLTRANSFERASE WBBL"/>
    <property type="match status" value="1"/>
</dbReference>
<sequence length="281" mass="32728">MVYQDTIDCVKSILQQTYKKFEIVIVDNCSPNESFKRLTNEFLIANNIIVLKTNENVGFARGNNIGIEYLMKKGIFDVLVINGDTIINQKNYLEKLDNLSLEKNCGVIGTKILSADGYNQNPIKRAILSMADVNNMIIHHLKYYLFIFFFGNSLTFKFLNRKREKPDIVIQKSHILNLEEEMLHGAALFFTKQYLEKIKGFYPETFLYMEEDCLAAICQSLNINQMYVDELEIYHKESASSKMIYKSNSRKIVLKKIRFELKSSQVYKELLMKIKQNESIC</sequence>
<proteinExistence type="inferred from homology"/>
<dbReference type="EMBL" id="JXJU01000001">
    <property type="protein sequence ID" value="PCS01431.1"/>
    <property type="molecule type" value="Genomic_DNA"/>
</dbReference>
<comment type="similarity">
    <text evidence="2">Belongs to the glycosyltransferase 2 family.</text>
</comment>
<organism evidence="6 7">
    <name type="scientific">Lactococcus fujiensis JCM 16395</name>
    <dbReference type="NCBI Taxonomy" id="1291764"/>
    <lineage>
        <taxon>Bacteria</taxon>
        <taxon>Bacillati</taxon>
        <taxon>Bacillota</taxon>
        <taxon>Bacilli</taxon>
        <taxon>Lactobacillales</taxon>
        <taxon>Streptococcaceae</taxon>
        <taxon>Lactococcus</taxon>
    </lineage>
</organism>
<accession>A0A2A5RPS3</accession>
<keyword evidence="3" id="KW-0328">Glycosyltransferase</keyword>
<dbReference type="GO" id="GO:0016757">
    <property type="term" value="F:glycosyltransferase activity"/>
    <property type="evidence" value="ECO:0007669"/>
    <property type="project" value="UniProtKB-KW"/>
</dbReference>
<reference evidence="6 7" key="1">
    <citation type="submission" date="2014-12" db="EMBL/GenBank/DDBJ databases">
        <title>Draft genome sequences of 10 type strains of Lactococcus.</title>
        <authorList>
            <person name="Sun Z."/>
            <person name="Zhong Z."/>
            <person name="Liu W."/>
            <person name="Zhang W."/>
            <person name="Zhang H."/>
        </authorList>
    </citation>
    <scope>NUCLEOTIDE SEQUENCE [LARGE SCALE GENOMIC DNA]</scope>
    <source>
        <strain evidence="6 7">JCM 16395</strain>
    </source>
</reference>
<feature type="domain" description="Glycosyltransferase 2-like" evidence="5">
    <location>
        <begin position="8"/>
        <end position="127"/>
    </location>
</feature>
<dbReference type="PANTHER" id="PTHR43179:SF12">
    <property type="entry name" value="GALACTOFURANOSYLTRANSFERASE GLFT2"/>
    <property type="match status" value="1"/>
</dbReference>
<dbReference type="SUPFAM" id="SSF53448">
    <property type="entry name" value="Nucleotide-diphospho-sugar transferases"/>
    <property type="match status" value="1"/>
</dbReference>
<evidence type="ECO:0000256" key="4">
    <source>
        <dbReference type="ARBA" id="ARBA00022679"/>
    </source>
</evidence>
<dbReference type="Proteomes" id="UP000218181">
    <property type="component" value="Unassembled WGS sequence"/>
</dbReference>
<evidence type="ECO:0000256" key="3">
    <source>
        <dbReference type="ARBA" id="ARBA00022676"/>
    </source>
</evidence>
<keyword evidence="4 6" id="KW-0808">Transferase</keyword>
<gene>
    <name evidence="6" type="ORF">RT41_GL000195</name>
</gene>
<keyword evidence="7" id="KW-1185">Reference proteome</keyword>
<evidence type="ECO:0000259" key="5">
    <source>
        <dbReference type="Pfam" id="PF00535"/>
    </source>
</evidence>
<evidence type="ECO:0000256" key="2">
    <source>
        <dbReference type="ARBA" id="ARBA00006739"/>
    </source>
</evidence>
<evidence type="ECO:0000256" key="1">
    <source>
        <dbReference type="ARBA" id="ARBA00004776"/>
    </source>
</evidence>
<dbReference type="AlphaFoldDB" id="A0A2A5RPS3"/>
<comment type="pathway">
    <text evidence="1">Cell wall biogenesis; cell wall polysaccharide biosynthesis.</text>
</comment>
<dbReference type="Pfam" id="PF00535">
    <property type="entry name" value="Glycos_transf_2"/>
    <property type="match status" value="1"/>
</dbReference>